<protein>
    <submittedName>
        <fullName evidence="2">Uncharacterized protein</fullName>
    </submittedName>
</protein>
<comment type="caution">
    <text evidence="2">The sequence shown here is derived from an EMBL/GenBank/DDBJ whole genome shotgun (WGS) entry which is preliminary data.</text>
</comment>
<sequence length="90" mass="9929">MGKETNVVSSGRFCQPFFARLGIILIVVMNRVLTLEANPGKGERSQQELQKQGGKESKRTKEIGWWRGQEGLGGHDQWLLGGGTVSLCKD</sequence>
<feature type="region of interest" description="Disordered" evidence="1">
    <location>
        <begin position="39"/>
        <end position="60"/>
    </location>
</feature>
<dbReference type="EMBL" id="JAQQAF010000007">
    <property type="protein sequence ID" value="KAJ8471209.1"/>
    <property type="molecule type" value="Genomic_DNA"/>
</dbReference>
<proteinExistence type="predicted"/>
<evidence type="ECO:0000313" key="3">
    <source>
        <dbReference type="Proteomes" id="UP001222027"/>
    </source>
</evidence>
<keyword evidence="3" id="KW-1185">Reference proteome</keyword>
<accession>A0AAV8Q430</accession>
<name>A0AAV8Q430_ENSVE</name>
<evidence type="ECO:0000256" key="1">
    <source>
        <dbReference type="SAM" id="MobiDB-lite"/>
    </source>
</evidence>
<reference evidence="2 3" key="1">
    <citation type="submission" date="2022-12" db="EMBL/GenBank/DDBJ databases">
        <title>Chromosome-scale assembly of the Ensete ventricosum genome.</title>
        <authorList>
            <person name="Dussert Y."/>
            <person name="Stocks J."/>
            <person name="Wendawek A."/>
            <person name="Woldeyes F."/>
            <person name="Nichols R.A."/>
            <person name="Borrell J.S."/>
        </authorList>
    </citation>
    <scope>NUCLEOTIDE SEQUENCE [LARGE SCALE GENOMIC DNA]</scope>
    <source>
        <strain evidence="3">cv. Maze</strain>
        <tissue evidence="2">Seeds</tissue>
    </source>
</reference>
<dbReference type="AlphaFoldDB" id="A0AAV8Q430"/>
<evidence type="ECO:0000313" key="2">
    <source>
        <dbReference type="EMBL" id="KAJ8471209.1"/>
    </source>
</evidence>
<gene>
    <name evidence="2" type="ORF">OPV22_025552</name>
</gene>
<dbReference type="Proteomes" id="UP001222027">
    <property type="component" value="Unassembled WGS sequence"/>
</dbReference>
<organism evidence="2 3">
    <name type="scientific">Ensete ventricosum</name>
    <name type="common">Abyssinian banana</name>
    <name type="synonym">Musa ensete</name>
    <dbReference type="NCBI Taxonomy" id="4639"/>
    <lineage>
        <taxon>Eukaryota</taxon>
        <taxon>Viridiplantae</taxon>
        <taxon>Streptophyta</taxon>
        <taxon>Embryophyta</taxon>
        <taxon>Tracheophyta</taxon>
        <taxon>Spermatophyta</taxon>
        <taxon>Magnoliopsida</taxon>
        <taxon>Liliopsida</taxon>
        <taxon>Zingiberales</taxon>
        <taxon>Musaceae</taxon>
        <taxon>Ensete</taxon>
    </lineage>
</organism>